<dbReference type="GO" id="GO:0004683">
    <property type="term" value="F:calcium/calmodulin-dependent protein kinase activity"/>
    <property type="evidence" value="ECO:0007669"/>
    <property type="project" value="InterPro"/>
</dbReference>
<dbReference type="OrthoDB" id="67801at2"/>
<dbReference type="KEGG" id="pbf:CFX0092_A3076"/>
<dbReference type="SUPFAM" id="SSF54427">
    <property type="entry name" value="NTF2-like"/>
    <property type="match status" value="1"/>
</dbReference>
<protein>
    <submittedName>
        <fullName evidence="2">Calcium/calmodulin dependent protein kinase II association-domain protein</fullName>
    </submittedName>
</protein>
<dbReference type="AlphaFoldDB" id="A0A160T4Z1"/>
<dbReference type="RefSeq" id="WP_095044224.1">
    <property type="nucleotide sequence ID" value="NZ_LN890655.1"/>
</dbReference>
<sequence length="140" mass="16470">MNSEQEIWDFLHTHLRSIFTRDAATYRATTGADLSLYEWFVAPHRQDGLDFHFFMIEHSWAGVGEDFRYDLLEPRLQRYGDTAIVSYTFMLTIATDFDIRHTLHNESRVLVRRDGAWQVVHVHKSPAWKAPRDEPNPATH</sequence>
<evidence type="ECO:0000313" key="2">
    <source>
        <dbReference type="EMBL" id="CUS04954.2"/>
    </source>
</evidence>
<evidence type="ECO:0000259" key="1">
    <source>
        <dbReference type="Pfam" id="PF08332"/>
    </source>
</evidence>
<dbReference type="Pfam" id="PF08332">
    <property type="entry name" value="CaMKII_AD"/>
    <property type="match status" value="1"/>
</dbReference>
<proteinExistence type="predicted"/>
<accession>A0A160T4Z1</accession>
<dbReference type="Proteomes" id="UP000215027">
    <property type="component" value="Chromosome I"/>
</dbReference>
<gene>
    <name evidence="2" type="ORF">CFX0092_A3076</name>
</gene>
<keyword evidence="2" id="KW-0418">Kinase</keyword>
<dbReference type="InterPro" id="IPR013543">
    <property type="entry name" value="Ca/CaM-dep_prot_kinase-assoc"/>
</dbReference>
<dbReference type="GO" id="GO:0005516">
    <property type="term" value="F:calmodulin binding"/>
    <property type="evidence" value="ECO:0007669"/>
    <property type="project" value="InterPro"/>
</dbReference>
<dbReference type="Gene3D" id="3.10.450.50">
    <property type="match status" value="1"/>
</dbReference>
<name>A0A160T4Z1_9CHLR</name>
<organism evidence="2 3">
    <name type="scientific">Candidatus Promineifilum breve</name>
    <dbReference type="NCBI Taxonomy" id="1806508"/>
    <lineage>
        <taxon>Bacteria</taxon>
        <taxon>Bacillati</taxon>
        <taxon>Chloroflexota</taxon>
        <taxon>Ardenticatenia</taxon>
        <taxon>Candidatus Promineifilales</taxon>
        <taxon>Candidatus Promineifilaceae</taxon>
        <taxon>Candidatus Promineifilum</taxon>
    </lineage>
</organism>
<reference evidence="2" key="1">
    <citation type="submission" date="2016-01" db="EMBL/GenBank/DDBJ databases">
        <authorList>
            <person name="Mcilroy J.S."/>
            <person name="Karst M S."/>
            <person name="Albertsen M."/>
        </authorList>
    </citation>
    <scope>NUCLEOTIDE SEQUENCE</scope>
    <source>
        <strain evidence="2">Cfx-K</strain>
    </source>
</reference>
<evidence type="ECO:0000313" key="3">
    <source>
        <dbReference type="Proteomes" id="UP000215027"/>
    </source>
</evidence>
<dbReference type="EMBL" id="LN890655">
    <property type="protein sequence ID" value="CUS04954.2"/>
    <property type="molecule type" value="Genomic_DNA"/>
</dbReference>
<dbReference type="InterPro" id="IPR032710">
    <property type="entry name" value="NTF2-like_dom_sf"/>
</dbReference>
<keyword evidence="2" id="KW-0808">Transferase</keyword>
<feature type="domain" description="Calcium/calmodulin-dependent protein kinase II association-domain" evidence="1">
    <location>
        <begin position="4"/>
        <end position="127"/>
    </location>
</feature>
<keyword evidence="3" id="KW-1185">Reference proteome</keyword>